<evidence type="ECO:0000313" key="1">
    <source>
        <dbReference type="EMBL" id="KAI9551849.1"/>
    </source>
</evidence>
<proteinExistence type="predicted"/>
<evidence type="ECO:0000313" key="2">
    <source>
        <dbReference type="Proteomes" id="UP000820818"/>
    </source>
</evidence>
<dbReference type="Proteomes" id="UP000820818">
    <property type="component" value="Linkage Group LG10"/>
</dbReference>
<protein>
    <submittedName>
        <fullName evidence="1">Uncharacterized protein</fullName>
    </submittedName>
</protein>
<reference evidence="1 2" key="1">
    <citation type="submission" date="2022-05" db="EMBL/GenBank/DDBJ databases">
        <title>A multi-omics perspective on studying reproductive biology in Daphnia sinensis.</title>
        <authorList>
            <person name="Jia J."/>
        </authorList>
    </citation>
    <scope>NUCLEOTIDE SEQUENCE [LARGE SCALE GENOMIC DNA]</scope>
    <source>
        <strain evidence="1 2">WSL</strain>
    </source>
</reference>
<dbReference type="EMBL" id="WJBH02000010">
    <property type="protein sequence ID" value="KAI9551849.1"/>
    <property type="molecule type" value="Genomic_DNA"/>
</dbReference>
<gene>
    <name evidence="1" type="ORF">GHT06_022185</name>
</gene>
<keyword evidence="2" id="KW-1185">Reference proteome</keyword>
<name>A0AAD5PP88_9CRUS</name>
<comment type="caution">
    <text evidence="1">The sequence shown here is derived from an EMBL/GenBank/DDBJ whole genome shotgun (WGS) entry which is preliminary data.</text>
</comment>
<sequence length="135" mass="15156">MPSNEANNIDVLLSGILLKVRLESNCLGGSPAGTRTGGDEVEGAQGETIYSHRSPLDHQRENAIEMHGKMDPPSIVGHNHRPDTITCALTCNQGSKRKEISRRVKKAEEETQSHVFWSRLRRDKQMKICHRDLMN</sequence>
<dbReference type="AlphaFoldDB" id="A0AAD5PP88"/>
<organism evidence="1 2">
    <name type="scientific">Daphnia sinensis</name>
    <dbReference type="NCBI Taxonomy" id="1820382"/>
    <lineage>
        <taxon>Eukaryota</taxon>
        <taxon>Metazoa</taxon>
        <taxon>Ecdysozoa</taxon>
        <taxon>Arthropoda</taxon>
        <taxon>Crustacea</taxon>
        <taxon>Branchiopoda</taxon>
        <taxon>Diplostraca</taxon>
        <taxon>Cladocera</taxon>
        <taxon>Anomopoda</taxon>
        <taxon>Daphniidae</taxon>
        <taxon>Daphnia</taxon>
        <taxon>Daphnia similis group</taxon>
    </lineage>
</organism>
<accession>A0AAD5PP88</accession>